<dbReference type="RefSeq" id="WP_194367451.1">
    <property type="nucleotide sequence ID" value="NZ_CP054493.1"/>
</dbReference>
<dbReference type="AlphaFoldDB" id="A0A7S7M1K8"/>
<proteinExistence type="predicted"/>
<reference evidence="1 2" key="1">
    <citation type="submission" date="2020-05" db="EMBL/GenBank/DDBJ databases">
        <title>Sulfurimonas marisnigri, sp. nov., and Sulfurimonas baltica, sp. nov., manganese oxide reducing chemolithoautotrophs of the class Epsilonproteobacteria isolated from the pelagic redoxclines of the Black and Baltic Seas and emended description of the genus Sulfurimonas.</title>
        <authorList>
            <person name="Henkel J.V."/>
            <person name="Laudan C."/>
            <person name="Werner J."/>
            <person name="Neu T."/>
            <person name="Plewe S."/>
            <person name="Sproer C."/>
            <person name="Bunk B."/>
            <person name="Schulz-Vogt H.N."/>
        </authorList>
    </citation>
    <scope>NUCLEOTIDE SEQUENCE [LARGE SCALE GENOMIC DNA]</scope>
    <source>
        <strain evidence="1 2">SoZ1</strain>
    </source>
</reference>
<dbReference type="KEGG" id="smas:HUE87_04015"/>
<protein>
    <submittedName>
        <fullName evidence="1">Uncharacterized protein</fullName>
    </submittedName>
</protein>
<organism evidence="1 2">
    <name type="scientific">Candidatus Sulfurimonas marisnigri</name>
    <dbReference type="NCBI Taxonomy" id="2740405"/>
    <lineage>
        <taxon>Bacteria</taxon>
        <taxon>Pseudomonadati</taxon>
        <taxon>Campylobacterota</taxon>
        <taxon>Epsilonproteobacteria</taxon>
        <taxon>Campylobacterales</taxon>
        <taxon>Sulfurimonadaceae</taxon>
        <taxon>Sulfurimonas</taxon>
    </lineage>
</organism>
<sequence>MMSKEQLIKRVNKILEKPLEYYTTSNTESIRGLMEAMLAISIEDKPLTELEENLTELMVLVQQSKSYTIRQLSLHMWVTIGQYYMFLEDIKKNNYKDINLLGE</sequence>
<dbReference type="Proteomes" id="UP000593836">
    <property type="component" value="Chromosome"/>
</dbReference>
<evidence type="ECO:0000313" key="2">
    <source>
        <dbReference type="Proteomes" id="UP000593836"/>
    </source>
</evidence>
<evidence type="ECO:0000313" key="1">
    <source>
        <dbReference type="EMBL" id="QOY55411.1"/>
    </source>
</evidence>
<accession>A0A7S7M1K8</accession>
<dbReference type="EMBL" id="CP054493">
    <property type="protein sequence ID" value="QOY55411.1"/>
    <property type="molecule type" value="Genomic_DNA"/>
</dbReference>
<gene>
    <name evidence="1" type="ORF">HUE87_04015</name>
</gene>
<keyword evidence="2" id="KW-1185">Reference proteome</keyword>
<name>A0A7S7M1K8_9BACT</name>